<feature type="domain" description="Rieske" evidence="5">
    <location>
        <begin position="9"/>
        <end position="106"/>
    </location>
</feature>
<dbReference type="Pfam" id="PF00355">
    <property type="entry name" value="Rieske"/>
    <property type="match status" value="1"/>
</dbReference>
<keyword evidence="2" id="KW-0479">Metal-binding</keyword>
<dbReference type="STRING" id="571913.VV02_14650"/>
<dbReference type="GO" id="GO:0051537">
    <property type="term" value="F:2 iron, 2 sulfur cluster binding"/>
    <property type="evidence" value="ECO:0007669"/>
    <property type="project" value="UniProtKB-KW"/>
</dbReference>
<name>A0A0K1JJD0_9MICO</name>
<keyword evidence="1" id="KW-0001">2Fe-2S</keyword>
<dbReference type="Proteomes" id="UP000066480">
    <property type="component" value="Chromosome"/>
</dbReference>
<dbReference type="PATRIC" id="fig|571913.6.peg.2977"/>
<reference evidence="6 7" key="1">
    <citation type="submission" date="2015-03" db="EMBL/GenBank/DDBJ databases">
        <title>Luteipulveratus halotolerans sp. nov., a novel actinobacterium (Dermacoccaceae) from Sarawak, Malaysia.</title>
        <authorList>
            <person name="Juboi H."/>
            <person name="Basik A."/>
            <person name="Shamsul S.S."/>
            <person name="Arnold P."/>
            <person name="Schmitt E.K."/>
            <person name="Sanglier J.-J."/>
            <person name="Yeo T."/>
        </authorList>
    </citation>
    <scope>NUCLEOTIDE SEQUENCE [LARGE SCALE GENOMIC DNA]</scope>
    <source>
        <strain evidence="6 7">MN07-A0370</strain>
    </source>
</reference>
<gene>
    <name evidence="6" type="ORF">VV02_14650</name>
</gene>
<dbReference type="GO" id="GO:0004497">
    <property type="term" value="F:monooxygenase activity"/>
    <property type="evidence" value="ECO:0007669"/>
    <property type="project" value="UniProtKB-ARBA"/>
</dbReference>
<evidence type="ECO:0000256" key="3">
    <source>
        <dbReference type="ARBA" id="ARBA00023004"/>
    </source>
</evidence>
<dbReference type="InterPro" id="IPR017941">
    <property type="entry name" value="Rieske_2Fe-2S"/>
</dbReference>
<evidence type="ECO:0000259" key="5">
    <source>
        <dbReference type="PROSITE" id="PS51296"/>
    </source>
</evidence>
<dbReference type="CDD" id="cd03528">
    <property type="entry name" value="Rieske_RO_ferredoxin"/>
    <property type="match status" value="1"/>
</dbReference>
<keyword evidence="4" id="KW-0411">Iron-sulfur</keyword>
<dbReference type="PANTHER" id="PTHR21496:SF23">
    <property type="entry name" value="3-PHENYLPROPIONATE_CINNAMIC ACID DIOXYGENASE FERREDOXIN SUBUNIT"/>
    <property type="match status" value="1"/>
</dbReference>
<dbReference type="PANTHER" id="PTHR21496">
    <property type="entry name" value="FERREDOXIN-RELATED"/>
    <property type="match status" value="1"/>
</dbReference>
<dbReference type="SUPFAM" id="SSF50022">
    <property type="entry name" value="ISP domain"/>
    <property type="match status" value="1"/>
</dbReference>
<proteinExistence type="predicted"/>
<dbReference type="KEGG" id="lmoi:VV02_14650"/>
<dbReference type="OrthoDB" id="147178at2"/>
<sequence>MTVDTQGFVRVCARAELPAKEGAALADIEGQRVAIVVDSDGAVHAVDDTCSHANVSLSEGEIDGCTIECWLHGSRFDLRTGEPTGLPATQPVAVYPVRVEGDDVFVSTTPQTPTN</sequence>
<dbReference type="InterPro" id="IPR036922">
    <property type="entry name" value="Rieske_2Fe-2S_sf"/>
</dbReference>
<keyword evidence="7" id="KW-1185">Reference proteome</keyword>
<dbReference type="Gene3D" id="2.102.10.10">
    <property type="entry name" value="Rieske [2Fe-2S] iron-sulphur domain"/>
    <property type="match status" value="1"/>
</dbReference>
<accession>A0A0K1JJD0</accession>
<dbReference type="PROSITE" id="PS51296">
    <property type="entry name" value="RIESKE"/>
    <property type="match status" value="1"/>
</dbReference>
<dbReference type="GO" id="GO:0046872">
    <property type="term" value="F:metal ion binding"/>
    <property type="evidence" value="ECO:0007669"/>
    <property type="project" value="UniProtKB-KW"/>
</dbReference>
<dbReference type="RefSeq" id="WP_052592558.1">
    <property type="nucleotide sequence ID" value="NZ_CP011112.1"/>
</dbReference>
<evidence type="ECO:0000256" key="4">
    <source>
        <dbReference type="ARBA" id="ARBA00023014"/>
    </source>
</evidence>
<evidence type="ECO:0000313" key="7">
    <source>
        <dbReference type="Proteomes" id="UP000066480"/>
    </source>
</evidence>
<evidence type="ECO:0000256" key="1">
    <source>
        <dbReference type="ARBA" id="ARBA00022714"/>
    </source>
</evidence>
<keyword evidence="3" id="KW-0408">Iron</keyword>
<dbReference type="EMBL" id="CP011112">
    <property type="protein sequence ID" value="AKU16817.1"/>
    <property type="molecule type" value="Genomic_DNA"/>
</dbReference>
<protein>
    <recommendedName>
        <fullName evidence="5">Rieske domain-containing protein</fullName>
    </recommendedName>
</protein>
<organism evidence="6 7">
    <name type="scientific">Luteipulveratus mongoliensis</name>
    <dbReference type="NCBI Taxonomy" id="571913"/>
    <lineage>
        <taxon>Bacteria</taxon>
        <taxon>Bacillati</taxon>
        <taxon>Actinomycetota</taxon>
        <taxon>Actinomycetes</taxon>
        <taxon>Micrococcales</taxon>
        <taxon>Dermacoccaceae</taxon>
        <taxon>Luteipulveratus</taxon>
    </lineage>
</organism>
<dbReference type="GO" id="GO:0016705">
    <property type="term" value="F:oxidoreductase activity, acting on paired donors, with incorporation or reduction of molecular oxygen"/>
    <property type="evidence" value="ECO:0007669"/>
    <property type="project" value="UniProtKB-ARBA"/>
</dbReference>
<dbReference type="AlphaFoldDB" id="A0A0K1JJD0"/>
<evidence type="ECO:0000256" key="2">
    <source>
        <dbReference type="ARBA" id="ARBA00022723"/>
    </source>
</evidence>
<evidence type="ECO:0000313" key="6">
    <source>
        <dbReference type="EMBL" id="AKU16817.1"/>
    </source>
</evidence>